<dbReference type="EMBL" id="MLAK01000771">
    <property type="protein sequence ID" value="OHT05069.1"/>
    <property type="molecule type" value="Genomic_DNA"/>
</dbReference>
<dbReference type="VEuPathDB" id="TrichDB:TRFO_06064"/>
<protein>
    <submittedName>
        <fullName evidence="2">Uncharacterized protein</fullName>
    </submittedName>
</protein>
<sequence>MFQTPKKHSIREKIDTVKSNIPKLSTPVSHAPIEEYSLSLERSPRRRISFLSGENTPVKKDPNIRFPDFPIDRVNNSQNNNNVFITNDPNIRNIRDESDDLFPPFEIDDFDINIKEGRLSDRNFVSFKERDKILTIPKSPDRNRRKTRRMTSPNINFAKNKFMNVKDNTKKIFTYDLNDPFDCFLSQSTLIEMPNVKIEVRQPANVLREQRSPRRKRRKSVTTDSLSTRPVATPHQLKLNRAMFGKNYTINLDKVDFMDCIIENEI</sequence>
<accession>A0A1J4K6J6</accession>
<evidence type="ECO:0000313" key="2">
    <source>
        <dbReference type="EMBL" id="OHT05069.1"/>
    </source>
</evidence>
<proteinExistence type="predicted"/>
<evidence type="ECO:0000256" key="1">
    <source>
        <dbReference type="SAM" id="MobiDB-lite"/>
    </source>
</evidence>
<comment type="caution">
    <text evidence="2">The sequence shown here is derived from an EMBL/GenBank/DDBJ whole genome shotgun (WGS) entry which is preliminary data.</text>
</comment>
<dbReference type="RefSeq" id="XP_068358205.1">
    <property type="nucleotide sequence ID" value="XM_068492870.1"/>
</dbReference>
<name>A0A1J4K6J6_9EUKA</name>
<feature type="region of interest" description="Disordered" evidence="1">
    <location>
        <begin position="204"/>
        <end position="232"/>
    </location>
</feature>
<dbReference type="AlphaFoldDB" id="A0A1J4K6J6"/>
<evidence type="ECO:0000313" key="3">
    <source>
        <dbReference type="Proteomes" id="UP000179807"/>
    </source>
</evidence>
<gene>
    <name evidence="2" type="ORF">TRFO_06064</name>
</gene>
<reference evidence="2" key="1">
    <citation type="submission" date="2016-10" db="EMBL/GenBank/DDBJ databases">
        <authorList>
            <person name="Benchimol M."/>
            <person name="Almeida L.G."/>
            <person name="Vasconcelos A.T."/>
            <person name="Perreira-Neves A."/>
            <person name="Rosa I.A."/>
            <person name="Tasca T."/>
            <person name="Bogo M.R."/>
            <person name="de Souza W."/>
        </authorList>
    </citation>
    <scope>NUCLEOTIDE SEQUENCE [LARGE SCALE GENOMIC DNA]</scope>
    <source>
        <strain evidence="2">K</strain>
    </source>
</reference>
<organism evidence="2 3">
    <name type="scientific">Tritrichomonas foetus</name>
    <dbReference type="NCBI Taxonomy" id="1144522"/>
    <lineage>
        <taxon>Eukaryota</taxon>
        <taxon>Metamonada</taxon>
        <taxon>Parabasalia</taxon>
        <taxon>Tritrichomonadida</taxon>
        <taxon>Tritrichomonadidae</taxon>
        <taxon>Tritrichomonas</taxon>
    </lineage>
</organism>
<keyword evidence="3" id="KW-1185">Reference proteome</keyword>
<dbReference type="GeneID" id="94827574"/>
<dbReference type="Proteomes" id="UP000179807">
    <property type="component" value="Unassembled WGS sequence"/>
</dbReference>